<sequence>MAWRAQVKELVTRALLPSGAEGLVNVGKTKSYEASQILCWPDVMYTSEKDPCLQVDVFVPGEAVVPFPRSPTPVLLMLHGGGFKLGSRKLPSIVKFSEMCAETHGITVMSAGYRMGASVSLQEQIADVTKAVCWVRANAASFGGDPDQVFVAGHSAGAFLAMHAGLAFRDGGVRGIIGVSGIYDLENLSSMVPRVGPAYVSRVVGTDAPASRFALANSSRLAAYKERMLLLMPQNELPLLKGDAFAIFNSPRRAKCTLEEIRDCNHWSIITQPATAALTAAFVRNELHAPRKSRR</sequence>
<proteinExistence type="inferred from homology"/>
<dbReference type="Proteomes" id="UP000241890">
    <property type="component" value="Unassembled WGS sequence"/>
</dbReference>
<organism evidence="5 6">
    <name type="scientific">Hondaea fermentalgiana</name>
    <dbReference type="NCBI Taxonomy" id="2315210"/>
    <lineage>
        <taxon>Eukaryota</taxon>
        <taxon>Sar</taxon>
        <taxon>Stramenopiles</taxon>
        <taxon>Bigyra</taxon>
        <taxon>Labyrinthulomycetes</taxon>
        <taxon>Thraustochytrida</taxon>
        <taxon>Thraustochytriidae</taxon>
        <taxon>Hondaea</taxon>
    </lineage>
</organism>
<evidence type="ECO:0000313" key="6">
    <source>
        <dbReference type="Proteomes" id="UP000241890"/>
    </source>
</evidence>
<dbReference type="SUPFAM" id="SSF53474">
    <property type="entry name" value="alpha/beta-Hydrolases"/>
    <property type="match status" value="1"/>
</dbReference>
<comment type="caution">
    <text evidence="5">The sequence shown here is derived from an EMBL/GenBank/DDBJ whole genome shotgun (WGS) entry which is preliminary data.</text>
</comment>
<dbReference type="PANTHER" id="PTHR48081:SF33">
    <property type="entry name" value="KYNURENINE FORMAMIDASE"/>
    <property type="match status" value="1"/>
</dbReference>
<accession>A0A2R5GBA2</accession>
<evidence type="ECO:0000313" key="5">
    <source>
        <dbReference type="EMBL" id="GBG27629.1"/>
    </source>
</evidence>
<name>A0A2R5GBA2_9STRA</name>
<evidence type="ECO:0000256" key="2">
    <source>
        <dbReference type="ARBA" id="ARBA00022801"/>
    </source>
</evidence>
<reference evidence="5 6" key="1">
    <citation type="submission" date="2017-12" db="EMBL/GenBank/DDBJ databases">
        <title>Sequencing, de novo assembly and annotation of complete genome of a new Thraustochytrid species, strain FCC1311.</title>
        <authorList>
            <person name="Sedici K."/>
            <person name="Godart F."/>
            <person name="Aiese Cigliano R."/>
            <person name="Sanseverino W."/>
            <person name="Barakat M."/>
            <person name="Ortet P."/>
            <person name="Marechal E."/>
            <person name="Cagnac O."/>
            <person name="Amato A."/>
        </authorList>
    </citation>
    <scope>NUCLEOTIDE SEQUENCE [LARGE SCALE GENOMIC DNA]</scope>
</reference>
<dbReference type="OrthoDB" id="6495301at2759"/>
<keyword evidence="2 3" id="KW-0378">Hydrolase</keyword>
<dbReference type="ESTHER" id="9stra-a0a2r5gba2">
    <property type="family name" value="Hormone-sensitive_lipase_like"/>
</dbReference>
<dbReference type="Gene3D" id="3.40.50.1820">
    <property type="entry name" value="alpha/beta hydrolase"/>
    <property type="match status" value="1"/>
</dbReference>
<dbReference type="InterPro" id="IPR019826">
    <property type="entry name" value="Carboxylesterase_B_AS"/>
</dbReference>
<dbReference type="EMBL" id="BEYU01000033">
    <property type="protein sequence ID" value="GBG27629.1"/>
    <property type="molecule type" value="Genomic_DNA"/>
</dbReference>
<dbReference type="InterPro" id="IPR029058">
    <property type="entry name" value="AB_hydrolase_fold"/>
</dbReference>
<evidence type="ECO:0000256" key="1">
    <source>
        <dbReference type="ARBA" id="ARBA00005964"/>
    </source>
</evidence>
<dbReference type="AlphaFoldDB" id="A0A2R5GBA2"/>
<dbReference type="InterPro" id="IPR050300">
    <property type="entry name" value="GDXG_lipolytic_enzyme"/>
</dbReference>
<dbReference type="InParanoid" id="A0A2R5GBA2"/>
<dbReference type="GO" id="GO:0016787">
    <property type="term" value="F:hydrolase activity"/>
    <property type="evidence" value="ECO:0007669"/>
    <property type="project" value="UniProtKB-KW"/>
</dbReference>
<evidence type="ECO:0000256" key="3">
    <source>
        <dbReference type="RuleBase" id="RU361235"/>
    </source>
</evidence>
<dbReference type="PANTHER" id="PTHR48081">
    <property type="entry name" value="AB HYDROLASE SUPERFAMILY PROTEIN C4A8.06C"/>
    <property type="match status" value="1"/>
</dbReference>
<feature type="domain" description="Carboxylesterase type B" evidence="4">
    <location>
        <begin position="48"/>
        <end position="162"/>
    </location>
</feature>
<protein>
    <recommendedName>
        <fullName evidence="3">Carboxylic ester hydrolase</fullName>
        <ecNumber evidence="3">3.1.1.-</ecNumber>
    </recommendedName>
</protein>
<evidence type="ECO:0000259" key="4">
    <source>
        <dbReference type="Pfam" id="PF00135"/>
    </source>
</evidence>
<dbReference type="EC" id="3.1.1.-" evidence="3"/>
<dbReference type="PROSITE" id="PS00122">
    <property type="entry name" value="CARBOXYLESTERASE_B_1"/>
    <property type="match status" value="1"/>
</dbReference>
<comment type="similarity">
    <text evidence="1 3">Belongs to the type-B carboxylesterase/lipase family.</text>
</comment>
<dbReference type="InterPro" id="IPR002018">
    <property type="entry name" value="CarbesteraseB"/>
</dbReference>
<dbReference type="Pfam" id="PF00135">
    <property type="entry name" value="COesterase"/>
    <property type="match status" value="1"/>
</dbReference>
<gene>
    <name evidence="5" type="ORF">FCC1311_038522</name>
</gene>
<keyword evidence="6" id="KW-1185">Reference proteome</keyword>